<comment type="caution">
    <text evidence="2">The sequence shown here is derived from an EMBL/GenBank/DDBJ whole genome shotgun (WGS) entry which is preliminary data.</text>
</comment>
<feature type="region of interest" description="Disordered" evidence="1">
    <location>
        <begin position="44"/>
        <end position="64"/>
    </location>
</feature>
<protein>
    <submittedName>
        <fullName evidence="2">Uncharacterized protein</fullName>
    </submittedName>
</protein>
<evidence type="ECO:0000313" key="3">
    <source>
        <dbReference type="Proteomes" id="UP000175616"/>
    </source>
</evidence>
<evidence type="ECO:0000256" key="1">
    <source>
        <dbReference type="SAM" id="MobiDB-lite"/>
    </source>
</evidence>
<accession>A0A1E7YN05</accession>
<name>A0A1E7YN05_9PROT</name>
<dbReference type="AlphaFoldDB" id="A0A1E7YN05"/>
<proteinExistence type="predicted"/>
<dbReference type="Proteomes" id="UP000175616">
    <property type="component" value="Unassembled WGS sequence"/>
</dbReference>
<evidence type="ECO:0000313" key="2">
    <source>
        <dbReference type="EMBL" id="OFC35732.1"/>
    </source>
</evidence>
<sequence>MSGKVTPGIGTSVARGDRVVVQVRDRVLGVVRIPVVAPIPVVLGPMDRDTDPTDLGRTGMDPVNTGRAMGAVSWGRMVGRVPESGFGILSLEGSLREPSFPPPLAARR</sequence>
<dbReference type="EMBL" id="LZYE01000190">
    <property type="protein sequence ID" value="OFC35732.1"/>
    <property type="molecule type" value="Genomic_DNA"/>
</dbReference>
<gene>
    <name evidence="2" type="ORF">BAE27_07245</name>
</gene>
<organism evidence="2 3">
    <name type="scientific">Acidithiobacillus caldus</name>
    <dbReference type="NCBI Taxonomy" id="33059"/>
    <lineage>
        <taxon>Bacteria</taxon>
        <taxon>Pseudomonadati</taxon>
        <taxon>Pseudomonadota</taxon>
        <taxon>Acidithiobacillia</taxon>
        <taxon>Acidithiobacillales</taxon>
        <taxon>Acidithiobacillaceae</taxon>
        <taxon>Acidithiobacillus</taxon>
    </lineage>
</organism>
<reference evidence="2 3" key="1">
    <citation type="submission" date="2016-06" db="EMBL/GenBank/DDBJ databases">
        <title>Gene turnover analysis identifies the evolutionary adaptation of the extremophile Acidithiobacillus caldus.</title>
        <authorList>
            <person name="Zhang X."/>
        </authorList>
    </citation>
    <scope>NUCLEOTIDE SEQUENCE [LARGE SCALE GENOMIC DNA]</scope>
    <source>
        <strain evidence="2 3">DX</strain>
    </source>
</reference>